<gene>
    <name evidence="2" type="ORF">NCTC4824_00628</name>
</gene>
<dbReference type="AlphaFoldDB" id="A0A2X4W5Y9"/>
<evidence type="ECO:0000313" key="3">
    <source>
        <dbReference type="Proteomes" id="UP000249134"/>
    </source>
</evidence>
<name>A0A2X4W5Y9_LEDLE</name>
<feature type="transmembrane region" description="Helical" evidence="1">
    <location>
        <begin position="53"/>
        <end position="78"/>
    </location>
</feature>
<keyword evidence="1" id="KW-0812">Transmembrane</keyword>
<dbReference type="KEGG" id="blen:NCTC4824_00628"/>
<dbReference type="STRING" id="1348624.GCA_001591545_02584"/>
<protein>
    <submittedName>
        <fullName evidence="2">ABC-type transport system involved in multi-copper enzyme maturation, permease component</fullName>
    </submittedName>
</protein>
<accession>A0A2X4W5Y9</accession>
<organism evidence="2 3">
    <name type="scientific">Lederbergia lenta</name>
    <name type="common">Bacillus lentus</name>
    <dbReference type="NCBI Taxonomy" id="1467"/>
    <lineage>
        <taxon>Bacteria</taxon>
        <taxon>Bacillati</taxon>
        <taxon>Bacillota</taxon>
        <taxon>Bacilli</taxon>
        <taxon>Bacillales</taxon>
        <taxon>Bacillaceae</taxon>
        <taxon>Lederbergia</taxon>
    </lineage>
</organism>
<keyword evidence="1" id="KW-1133">Transmembrane helix</keyword>
<evidence type="ECO:0000313" key="2">
    <source>
        <dbReference type="EMBL" id="SQI53030.1"/>
    </source>
</evidence>
<keyword evidence="1" id="KW-0472">Membrane</keyword>
<feature type="transmembrane region" description="Helical" evidence="1">
    <location>
        <begin position="204"/>
        <end position="224"/>
    </location>
</feature>
<dbReference type="EMBL" id="LS483476">
    <property type="protein sequence ID" value="SQI53030.1"/>
    <property type="molecule type" value="Genomic_DNA"/>
</dbReference>
<feature type="transmembrane region" description="Helical" evidence="1">
    <location>
        <begin position="162"/>
        <end position="181"/>
    </location>
</feature>
<evidence type="ECO:0000256" key="1">
    <source>
        <dbReference type="SAM" id="Phobius"/>
    </source>
</evidence>
<feature type="transmembrane region" description="Helical" evidence="1">
    <location>
        <begin position="12"/>
        <end position="33"/>
    </location>
</feature>
<dbReference type="RefSeq" id="WP_066142565.1">
    <property type="nucleotide sequence ID" value="NZ_CBCSGM010000002.1"/>
</dbReference>
<feature type="transmembrane region" description="Helical" evidence="1">
    <location>
        <begin position="131"/>
        <end position="155"/>
    </location>
</feature>
<reference evidence="2 3" key="1">
    <citation type="submission" date="2018-06" db="EMBL/GenBank/DDBJ databases">
        <authorList>
            <consortium name="Pathogen Informatics"/>
            <person name="Doyle S."/>
        </authorList>
    </citation>
    <scope>NUCLEOTIDE SEQUENCE [LARGE SCALE GENOMIC DNA]</scope>
    <source>
        <strain evidence="2 3">NCTC4824</strain>
    </source>
</reference>
<proteinExistence type="predicted"/>
<dbReference type="Proteomes" id="UP000249134">
    <property type="component" value="Chromosome 1"/>
</dbReference>
<feature type="transmembrane region" description="Helical" evidence="1">
    <location>
        <begin position="99"/>
        <end position="125"/>
    </location>
</feature>
<keyword evidence="3" id="KW-1185">Reference proteome</keyword>
<sequence length="229" mass="26510">MYNISKREFYSLFKGIKSIFIIAILLLTAYYSAKFSNVLMGVIEFTPEEAKHIHTLGLLTLLFLFGQLFITGLSHDCMNRETHERTMRFLVTRTSRSSILYGKFFGIALFWFVCVAISFLIVSIFAKQFDLFIFSQIMSLLIYQIALTVLLSVLIPKPGITMFLGTIIGLAFPIFGLWVSFTPNAWVSWIKFIAPFYYLERDDFTYLVILIFAGLMLFTAHLIFKRREC</sequence>